<dbReference type="eggNOG" id="COG2105">
    <property type="taxonomic scope" value="Bacteria"/>
</dbReference>
<dbReference type="RefSeq" id="WP_016415168.1">
    <property type="nucleotide sequence ID" value="NZ_AUAB01000001.1"/>
</dbReference>
<evidence type="ECO:0000313" key="4">
    <source>
        <dbReference type="Proteomes" id="UP000014463"/>
    </source>
</evidence>
<dbReference type="InterPro" id="IPR013024">
    <property type="entry name" value="GGCT-like"/>
</dbReference>
<dbReference type="InterPro" id="IPR009288">
    <property type="entry name" value="AIG2-like_dom"/>
</dbReference>
<gene>
    <name evidence="3" type="ORF">L861_03660</name>
</gene>
<evidence type="ECO:0000256" key="1">
    <source>
        <dbReference type="SAM" id="Phobius"/>
    </source>
</evidence>
<keyword evidence="1" id="KW-0812">Transmembrane</keyword>
<keyword evidence="1" id="KW-1133">Transmembrane helix</keyword>
<proteinExistence type="predicted"/>
<comment type="caution">
    <text evidence="3">The sequence shown here is derived from an EMBL/GenBank/DDBJ whole genome shotgun (WGS) entry which is preliminary data.</text>
</comment>
<feature type="transmembrane region" description="Helical" evidence="1">
    <location>
        <begin position="6"/>
        <end position="24"/>
    </location>
</feature>
<protein>
    <recommendedName>
        <fullName evidence="2">Gamma-glutamylcyclotransferase AIG2-like domain-containing protein</fullName>
    </recommendedName>
</protein>
<evidence type="ECO:0000259" key="2">
    <source>
        <dbReference type="Pfam" id="PF06094"/>
    </source>
</evidence>
<dbReference type="EMBL" id="ASTJ01000011">
    <property type="protein sequence ID" value="EPC04432.1"/>
    <property type="molecule type" value="Genomic_DNA"/>
</dbReference>
<keyword evidence="1" id="KW-0472">Membrane</keyword>
<dbReference type="Gene3D" id="3.10.490.10">
    <property type="entry name" value="Gamma-glutamyl cyclotransferase-like"/>
    <property type="match status" value="1"/>
</dbReference>
<organism evidence="3 4">
    <name type="scientific">Litchfieldella anticariensis (strain DSM 16096 / CECT 5854 / CIP 108499 / LMG 22089 / FP35)</name>
    <name type="common">Halomonas anticariensis</name>
    <dbReference type="NCBI Taxonomy" id="1121939"/>
    <lineage>
        <taxon>Bacteria</taxon>
        <taxon>Pseudomonadati</taxon>
        <taxon>Pseudomonadota</taxon>
        <taxon>Gammaproteobacteria</taxon>
        <taxon>Oceanospirillales</taxon>
        <taxon>Halomonadaceae</taxon>
        <taxon>Litchfieldella</taxon>
    </lineage>
</organism>
<accession>S2KQU8</accession>
<dbReference type="STRING" id="1121939.L861_03660"/>
<sequence>MIYLRYLLLGTTGTTLAVFGYLWLTLLSPFTYHPPEGLPTIKSGEHQVFVYGTLRYPLVRWLVYGRTGNPEPATLEGYRRKALDLATAPKGKVEGLLLRVSAKELARLDRYERLGIRYERTRETLSNGQQVWAYRRL</sequence>
<dbReference type="Proteomes" id="UP000014463">
    <property type="component" value="Unassembled WGS sequence"/>
</dbReference>
<dbReference type="CDD" id="cd06661">
    <property type="entry name" value="GGCT_like"/>
    <property type="match status" value="1"/>
</dbReference>
<evidence type="ECO:0000313" key="3">
    <source>
        <dbReference type="EMBL" id="EPC04432.1"/>
    </source>
</evidence>
<name>S2KQU8_LITA3</name>
<dbReference type="AlphaFoldDB" id="S2KQU8"/>
<dbReference type="SUPFAM" id="SSF110857">
    <property type="entry name" value="Gamma-glutamyl cyclotransferase-like"/>
    <property type="match status" value="1"/>
</dbReference>
<dbReference type="InterPro" id="IPR036568">
    <property type="entry name" value="GGCT-like_sf"/>
</dbReference>
<reference evidence="3 4" key="1">
    <citation type="journal article" date="2013" name="Genome Announc.">
        <title>Draft genome sequence of the moderately halophilic gammaproteobacterium Halomonas anticariensis FP35.</title>
        <authorList>
            <person name="Tahrioui A."/>
            <person name="Quesada E."/>
            <person name="Llamas I."/>
        </authorList>
    </citation>
    <scope>NUCLEOTIDE SEQUENCE [LARGE SCALE GENOMIC DNA]</scope>
    <source>
        <strain evidence="4">DSM 16096 / CECT 5854 / LMG 22089 / FP35</strain>
    </source>
</reference>
<dbReference type="PATRIC" id="fig|1121939.11.peg.688"/>
<keyword evidence="4" id="KW-1185">Reference proteome</keyword>
<feature type="domain" description="Gamma-glutamylcyclotransferase AIG2-like" evidence="2">
    <location>
        <begin position="48"/>
        <end position="134"/>
    </location>
</feature>
<dbReference type="Pfam" id="PF06094">
    <property type="entry name" value="GGACT"/>
    <property type="match status" value="1"/>
</dbReference>